<dbReference type="CDD" id="cd01921">
    <property type="entry name" value="cyclophilin_RRM"/>
    <property type="match status" value="1"/>
</dbReference>
<dbReference type="InterPro" id="IPR035542">
    <property type="entry name" value="CRIP"/>
</dbReference>
<dbReference type="SUPFAM" id="SSF50891">
    <property type="entry name" value="Cyclophilin-like"/>
    <property type="match status" value="1"/>
</dbReference>
<accession>A0ABR3GGI0</accession>
<dbReference type="EC" id="5.2.1.8" evidence="10"/>
<evidence type="ECO:0000313" key="14">
    <source>
        <dbReference type="EMBL" id="KAL0634885.1"/>
    </source>
</evidence>
<evidence type="ECO:0000259" key="12">
    <source>
        <dbReference type="PROSITE" id="PS50072"/>
    </source>
</evidence>
<keyword evidence="7 10" id="KW-0413">Isomerase</keyword>
<comment type="function">
    <text evidence="2 10">PPIases accelerate the folding of proteins. It catalyzes the cis-trans isomerization of proline imidic peptide bonds in oligopeptides.</text>
</comment>
<reference evidence="14 15" key="1">
    <citation type="submission" date="2024-02" db="EMBL/GenBank/DDBJ databases">
        <title>Discinaceae phylogenomics.</title>
        <authorList>
            <person name="Dirks A.C."/>
            <person name="James T.Y."/>
        </authorList>
    </citation>
    <scope>NUCLEOTIDE SEQUENCE [LARGE SCALE GENOMIC DNA]</scope>
    <source>
        <strain evidence="14 15">ACD0624</strain>
    </source>
</reference>
<sequence>MSVLLELGETGDIVIDLLVDFAPKACENFLKLCKMKYYNFSPIYSVQKNFSFQTGDPIGPDSTDTDGGTSIWGLLDGPSKRFFTPEFHPKLKHTERGTVSMATAPGNNPDERVSGSQFIITIGDELDFLDGKAAIFGKVVEGFDALEKINNAFCDNKGRPLKDIRIRHTIVLEDPFKDPKGLVEPTESPVPTKAQLATVRIGEDEDINENEDPEDAEKKRREREARAQALTLEMVGDLPFADVKPPENVLFVCKLNPVTQDEDLHLIFSRFGTILSCEVIRDKRTGDSLQYAFIEFEDQKACEQAYFKMQGVLIDDHRIHVDFSQSRNDDSIGKGTMGTALTTGAVETWTTFLMSRMFGKTNTPKKGMTGIKIVETRVTIRAKNGTEGKIQSEVEAVGGITGIEVGRGTRTGEAEAQDDIMIVTGMTDEGQEHIIIIGIV</sequence>
<dbReference type="SUPFAM" id="SSF54928">
    <property type="entry name" value="RNA-binding domain, RBD"/>
    <property type="match status" value="1"/>
</dbReference>
<comment type="caution">
    <text evidence="14">The sequence shown here is derived from an EMBL/GenBank/DDBJ whole genome shotgun (WGS) entry which is preliminary data.</text>
</comment>
<evidence type="ECO:0000256" key="6">
    <source>
        <dbReference type="ARBA" id="ARBA00023110"/>
    </source>
</evidence>
<dbReference type="InterPro" id="IPR000504">
    <property type="entry name" value="RRM_dom"/>
</dbReference>
<dbReference type="PROSITE" id="PS50072">
    <property type="entry name" value="CSA_PPIASE_2"/>
    <property type="match status" value="1"/>
</dbReference>
<dbReference type="InterPro" id="IPR029000">
    <property type="entry name" value="Cyclophilin-like_dom_sf"/>
</dbReference>
<dbReference type="Gene3D" id="3.30.70.330">
    <property type="match status" value="1"/>
</dbReference>
<dbReference type="Pfam" id="PF00076">
    <property type="entry name" value="RRM_1"/>
    <property type="match status" value="1"/>
</dbReference>
<evidence type="ECO:0000259" key="13">
    <source>
        <dbReference type="PROSITE" id="PS50102"/>
    </source>
</evidence>
<organism evidence="14 15">
    <name type="scientific">Discina gigas</name>
    <dbReference type="NCBI Taxonomy" id="1032678"/>
    <lineage>
        <taxon>Eukaryota</taxon>
        <taxon>Fungi</taxon>
        <taxon>Dikarya</taxon>
        <taxon>Ascomycota</taxon>
        <taxon>Pezizomycotina</taxon>
        <taxon>Pezizomycetes</taxon>
        <taxon>Pezizales</taxon>
        <taxon>Discinaceae</taxon>
        <taxon>Discina</taxon>
    </lineage>
</organism>
<comment type="catalytic activity">
    <reaction evidence="1 10">
        <text>[protein]-peptidylproline (omega=180) = [protein]-peptidylproline (omega=0)</text>
        <dbReference type="Rhea" id="RHEA:16237"/>
        <dbReference type="Rhea" id="RHEA-COMP:10747"/>
        <dbReference type="Rhea" id="RHEA-COMP:10748"/>
        <dbReference type="ChEBI" id="CHEBI:83833"/>
        <dbReference type="ChEBI" id="CHEBI:83834"/>
        <dbReference type="EC" id="5.2.1.8"/>
    </reaction>
</comment>
<proteinExistence type="inferred from homology"/>
<dbReference type="InterPro" id="IPR012677">
    <property type="entry name" value="Nucleotide-bd_a/b_plait_sf"/>
</dbReference>
<comment type="subcellular location">
    <subcellularLocation>
        <location evidence="3 10">Nucleus</location>
    </subcellularLocation>
</comment>
<evidence type="ECO:0000256" key="3">
    <source>
        <dbReference type="ARBA" id="ARBA00004123"/>
    </source>
</evidence>
<dbReference type="Gene3D" id="2.40.100.10">
    <property type="entry name" value="Cyclophilin-like"/>
    <property type="match status" value="1"/>
</dbReference>
<gene>
    <name evidence="14" type="primary">cyp6</name>
    <name evidence="14" type="ORF">Q9L58_006165</name>
</gene>
<dbReference type="EMBL" id="JBBBZM010000082">
    <property type="protein sequence ID" value="KAL0634885.1"/>
    <property type="molecule type" value="Genomic_DNA"/>
</dbReference>
<evidence type="ECO:0000313" key="15">
    <source>
        <dbReference type="Proteomes" id="UP001447188"/>
    </source>
</evidence>
<feature type="domain" description="RRM" evidence="13">
    <location>
        <begin position="248"/>
        <end position="326"/>
    </location>
</feature>
<evidence type="ECO:0000256" key="9">
    <source>
        <dbReference type="PROSITE-ProRule" id="PRU00176"/>
    </source>
</evidence>
<evidence type="ECO:0000256" key="1">
    <source>
        <dbReference type="ARBA" id="ARBA00000971"/>
    </source>
</evidence>
<dbReference type="SMART" id="SM00360">
    <property type="entry name" value="RRM"/>
    <property type="match status" value="1"/>
</dbReference>
<dbReference type="CDD" id="cd12235">
    <property type="entry name" value="RRM_PPIL4"/>
    <property type="match status" value="1"/>
</dbReference>
<evidence type="ECO:0000256" key="4">
    <source>
        <dbReference type="ARBA" id="ARBA00010739"/>
    </source>
</evidence>
<feature type="region of interest" description="Disordered" evidence="11">
    <location>
        <begin position="200"/>
        <end position="222"/>
    </location>
</feature>
<dbReference type="PANTHER" id="PTHR45843:SF1">
    <property type="entry name" value="PEPTIDYL-PROLYL CIS-TRANS ISOMERASE-LIKE 4"/>
    <property type="match status" value="1"/>
</dbReference>
<dbReference type="Proteomes" id="UP001447188">
    <property type="component" value="Unassembled WGS sequence"/>
</dbReference>
<keyword evidence="8 10" id="KW-0539">Nucleus</keyword>
<evidence type="ECO:0000256" key="10">
    <source>
        <dbReference type="RuleBase" id="RU365081"/>
    </source>
</evidence>
<dbReference type="InterPro" id="IPR035538">
    <property type="entry name" value="Cyclophilin_PPIL4"/>
</dbReference>
<evidence type="ECO:0000256" key="11">
    <source>
        <dbReference type="SAM" id="MobiDB-lite"/>
    </source>
</evidence>
<dbReference type="InterPro" id="IPR035979">
    <property type="entry name" value="RBD_domain_sf"/>
</dbReference>
<evidence type="ECO:0000256" key="8">
    <source>
        <dbReference type="ARBA" id="ARBA00023242"/>
    </source>
</evidence>
<keyword evidence="6 10" id="KW-0697">Rotamase</keyword>
<comment type="similarity">
    <text evidence="4 10">Belongs to the cyclophilin-type PPIase family. PPIL4 subfamily.</text>
</comment>
<dbReference type="GO" id="GO:0003755">
    <property type="term" value="F:peptidyl-prolyl cis-trans isomerase activity"/>
    <property type="evidence" value="ECO:0007669"/>
    <property type="project" value="UniProtKB-EC"/>
</dbReference>
<name>A0ABR3GGI0_9PEZI</name>
<protein>
    <recommendedName>
        <fullName evidence="10">Peptidyl-prolyl cis-trans isomerase</fullName>
        <shortName evidence="10">PPIase</shortName>
        <ecNumber evidence="10">5.2.1.8</ecNumber>
    </recommendedName>
</protein>
<evidence type="ECO:0000256" key="5">
    <source>
        <dbReference type="ARBA" id="ARBA00022884"/>
    </source>
</evidence>
<feature type="compositionally biased region" description="Acidic residues" evidence="11">
    <location>
        <begin position="203"/>
        <end position="215"/>
    </location>
</feature>
<dbReference type="PRINTS" id="PR00153">
    <property type="entry name" value="CSAPPISMRASE"/>
</dbReference>
<dbReference type="InterPro" id="IPR002130">
    <property type="entry name" value="Cyclophilin-type_PPIase_dom"/>
</dbReference>
<evidence type="ECO:0000256" key="2">
    <source>
        <dbReference type="ARBA" id="ARBA00002388"/>
    </source>
</evidence>
<evidence type="ECO:0000256" key="7">
    <source>
        <dbReference type="ARBA" id="ARBA00023235"/>
    </source>
</evidence>
<dbReference type="PANTHER" id="PTHR45843">
    <property type="entry name" value="PEPTIDYL-PROLYL CIS-TRANS ISOMERASE-LIKE 4"/>
    <property type="match status" value="1"/>
</dbReference>
<dbReference type="PROSITE" id="PS50102">
    <property type="entry name" value="RRM"/>
    <property type="match status" value="1"/>
</dbReference>
<dbReference type="Pfam" id="PF00160">
    <property type="entry name" value="Pro_isomerase"/>
    <property type="match status" value="1"/>
</dbReference>
<keyword evidence="5 9" id="KW-0694">RNA-binding</keyword>
<keyword evidence="15" id="KW-1185">Reference proteome</keyword>
<feature type="domain" description="PPIase cyclophilin-type" evidence="12">
    <location>
        <begin position="1"/>
        <end position="171"/>
    </location>
</feature>